<evidence type="ECO:0000256" key="2">
    <source>
        <dbReference type="ARBA" id="ARBA00008520"/>
    </source>
</evidence>
<dbReference type="PANTHER" id="PTHR43649:SF31">
    <property type="entry name" value="SN-GLYCEROL-3-PHOSPHATE-BINDING PERIPLASMIC PROTEIN UGPB"/>
    <property type="match status" value="1"/>
</dbReference>
<evidence type="ECO:0000256" key="1">
    <source>
        <dbReference type="ARBA" id="ARBA00004418"/>
    </source>
</evidence>
<protein>
    <recommendedName>
        <fullName evidence="4">sn-glycerol-3-phosphate-binding periplasmic protein UgpB</fullName>
    </recommendedName>
</protein>
<accession>A0A7T8BB19</accession>
<comment type="similarity">
    <text evidence="2">Belongs to the bacterial solute-binding protein 1 family.</text>
</comment>
<evidence type="ECO:0000256" key="5">
    <source>
        <dbReference type="ARBA" id="ARBA00022448"/>
    </source>
</evidence>
<feature type="chain" id="PRO_5030589836" description="sn-glycerol-3-phosphate-binding periplasmic protein UgpB" evidence="7">
    <location>
        <begin position="24"/>
        <end position="434"/>
    </location>
</feature>
<evidence type="ECO:0000256" key="6">
    <source>
        <dbReference type="ARBA" id="ARBA00022729"/>
    </source>
</evidence>
<dbReference type="Gene3D" id="3.40.190.10">
    <property type="entry name" value="Periplasmic binding protein-like II"/>
    <property type="match status" value="1"/>
</dbReference>
<comment type="subunit">
    <text evidence="3">The complex is composed of two ATP-binding proteins (UgpC), two transmembrane proteins (UgpA and UgpE) and a solute-binding protein (UgpB).</text>
</comment>
<dbReference type="EMBL" id="CP067089">
    <property type="protein sequence ID" value="QQO11344.1"/>
    <property type="molecule type" value="Genomic_DNA"/>
</dbReference>
<keyword evidence="6 7" id="KW-0732">Signal</keyword>
<keyword evidence="9" id="KW-1185">Reference proteome</keyword>
<dbReference type="AlphaFoldDB" id="A0A7T8BB19"/>
<dbReference type="InterPro" id="IPR050490">
    <property type="entry name" value="Bact_solute-bd_prot1"/>
</dbReference>
<comment type="subcellular location">
    <subcellularLocation>
        <location evidence="1">Periplasm</location>
    </subcellularLocation>
</comment>
<feature type="signal peptide" evidence="7">
    <location>
        <begin position="1"/>
        <end position="23"/>
    </location>
</feature>
<dbReference type="CDD" id="cd13585">
    <property type="entry name" value="PBP2_TMBP_like"/>
    <property type="match status" value="1"/>
</dbReference>
<evidence type="ECO:0000313" key="8">
    <source>
        <dbReference type="EMBL" id="QQO11344.1"/>
    </source>
</evidence>
<organism evidence="8 9">
    <name type="scientific">Breznakiella homolactica</name>
    <dbReference type="NCBI Taxonomy" id="2798577"/>
    <lineage>
        <taxon>Bacteria</taxon>
        <taxon>Pseudomonadati</taxon>
        <taxon>Spirochaetota</taxon>
        <taxon>Spirochaetia</taxon>
        <taxon>Spirochaetales</taxon>
        <taxon>Breznakiellaceae</taxon>
        <taxon>Breznakiella</taxon>
    </lineage>
</organism>
<keyword evidence="5" id="KW-0813">Transport</keyword>
<dbReference type="SUPFAM" id="SSF53850">
    <property type="entry name" value="Periplasmic binding protein-like II"/>
    <property type="match status" value="1"/>
</dbReference>
<evidence type="ECO:0000313" key="9">
    <source>
        <dbReference type="Proteomes" id="UP000595917"/>
    </source>
</evidence>
<reference evidence="8" key="1">
    <citation type="submission" date="2021-01" db="EMBL/GenBank/DDBJ databases">
        <title>Description of Breznakiella homolactica.</title>
        <authorList>
            <person name="Song Y."/>
            <person name="Brune A."/>
        </authorList>
    </citation>
    <scope>NUCLEOTIDE SEQUENCE</scope>
    <source>
        <strain evidence="8">RmG30</strain>
    </source>
</reference>
<evidence type="ECO:0000256" key="7">
    <source>
        <dbReference type="SAM" id="SignalP"/>
    </source>
</evidence>
<evidence type="ECO:0000256" key="4">
    <source>
        <dbReference type="ARBA" id="ARBA00017470"/>
    </source>
</evidence>
<gene>
    <name evidence="8" type="ORF">JFL75_07995</name>
</gene>
<dbReference type="InterPro" id="IPR006059">
    <property type="entry name" value="SBP"/>
</dbReference>
<proteinExistence type="inferred from homology"/>
<dbReference type="GO" id="GO:0042597">
    <property type="term" value="C:periplasmic space"/>
    <property type="evidence" value="ECO:0007669"/>
    <property type="project" value="UniProtKB-SubCell"/>
</dbReference>
<evidence type="ECO:0000256" key="3">
    <source>
        <dbReference type="ARBA" id="ARBA00011557"/>
    </source>
</evidence>
<dbReference type="Proteomes" id="UP000595917">
    <property type="component" value="Chromosome"/>
</dbReference>
<sequence>MDRRKITVPVLLVFLCTRGFALGASDTGGDSQTVRDQPVTLRVSAWDVAANPAIELIARSFETKNPGIKIDLIDIPSADYTNKLGIMLNGRTDLDVFWIKDGDAGHSYAQRGRLLELNGYIRRDGIDLADYNGLADHFTFDGSVMALPARMDYYVLFYNKDMFDAAGLPYPSNTMTWDEFETAAGILTRGSGAEKYYGAHFHTWQACVQNWALADGIHTILDRDYAFFKPYYEMVLRMQNRDESVMDYASLLTGNIHYSSAFLAGRVGMMPMGTWLMMTVVEKIKSGESSIRWGVAALPHGPGIPPGYTVGSVTPMAISSVSAKQDAAWEFLRFAAGPEGAALYAATGGIPAHSGSSLLEEIAALEGMPEGLLEALTVRRISLDRPIQAKVMEVNQALDEIHRRIMLNEISLEEGLATMGARSRDIQDRQSISP</sequence>
<dbReference type="Pfam" id="PF01547">
    <property type="entry name" value="SBP_bac_1"/>
    <property type="match status" value="1"/>
</dbReference>
<name>A0A7T8BB19_9SPIR</name>
<dbReference type="PANTHER" id="PTHR43649">
    <property type="entry name" value="ARABINOSE-BINDING PROTEIN-RELATED"/>
    <property type="match status" value="1"/>
</dbReference>
<dbReference type="KEGG" id="bhc:JFL75_07995"/>